<keyword evidence="9" id="KW-1185">Reference proteome</keyword>
<feature type="binding site" evidence="5">
    <location>
        <position position="155"/>
    </location>
    <ligand>
        <name>ATP</name>
        <dbReference type="ChEBI" id="CHEBI:30616"/>
    </ligand>
</feature>
<proteinExistence type="inferred from homology"/>
<dbReference type="GO" id="GO:0034028">
    <property type="term" value="F:5-(carboxyamino)imidazole ribonucleotide synthase activity"/>
    <property type="evidence" value="ECO:0007669"/>
    <property type="project" value="UniProtKB-UniRule"/>
</dbReference>
<evidence type="ECO:0000256" key="5">
    <source>
        <dbReference type="HAMAP-Rule" id="MF_01928"/>
    </source>
</evidence>
<dbReference type="NCBIfam" id="TIGR01161">
    <property type="entry name" value="purK"/>
    <property type="match status" value="1"/>
</dbReference>
<dbReference type="GeneID" id="89476913"/>
<dbReference type="EMBL" id="JOKM01000102">
    <property type="protein sequence ID" value="KGB21187.1"/>
    <property type="molecule type" value="Genomic_DNA"/>
</dbReference>
<dbReference type="HAMAP" id="MF_01928">
    <property type="entry name" value="PurK"/>
    <property type="match status" value="1"/>
</dbReference>
<dbReference type="UniPathway" id="UPA00074">
    <property type="reaction ID" value="UER00942"/>
</dbReference>
<name>A0A094YIL7_9PROT</name>
<dbReference type="PANTHER" id="PTHR11609:SF5">
    <property type="entry name" value="PHOSPHORIBOSYLAMINOIMIDAZOLE CARBOXYLASE"/>
    <property type="match status" value="1"/>
</dbReference>
<comment type="caution">
    <text evidence="8">The sequence shown here is derived from an EMBL/GenBank/DDBJ whole genome shotgun (WGS) entry which is preliminary data.</text>
</comment>
<evidence type="ECO:0000256" key="4">
    <source>
        <dbReference type="ARBA" id="ARBA00022840"/>
    </source>
</evidence>
<dbReference type="FunFam" id="3.30.1490.20:FF:000015">
    <property type="entry name" value="N5-carboxyaminoimidazole ribonucleotide synthase"/>
    <property type="match status" value="1"/>
</dbReference>
<dbReference type="Gene3D" id="3.40.50.20">
    <property type="match status" value="1"/>
</dbReference>
<dbReference type="GO" id="GO:0005829">
    <property type="term" value="C:cytosol"/>
    <property type="evidence" value="ECO:0007669"/>
    <property type="project" value="TreeGrafter"/>
</dbReference>
<comment type="similarity">
    <text evidence="5 6">Belongs to the PurK/PurT family.</text>
</comment>
<protein>
    <recommendedName>
        <fullName evidence="5 6">N5-carboxyaminoimidazole ribonucleotide synthase</fullName>
        <shortName evidence="5 6">N5-CAIR synthase</shortName>
        <ecNumber evidence="5 6">6.3.4.18</ecNumber>
    </recommendedName>
    <alternativeName>
        <fullName evidence="5 6">5-(carboxyamino)imidazole ribonucleotide synthetase</fullName>
    </alternativeName>
</protein>
<dbReference type="Pfam" id="PF22660">
    <property type="entry name" value="RS_preATP-grasp-like"/>
    <property type="match status" value="1"/>
</dbReference>
<accession>A0A094YIL7</accession>
<dbReference type="SUPFAM" id="SSF52440">
    <property type="entry name" value="PreATP-grasp domain"/>
    <property type="match status" value="1"/>
</dbReference>
<dbReference type="GO" id="GO:0006189">
    <property type="term" value="P:'de novo' IMP biosynthetic process"/>
    <property type="evidence" value="ECO:0007669"/>
    <property type="project" value="UniProtKB-UniRule"/>
</dbReference>
<evidence type="ECO:0000313" key="9">
    <source>
        <dbReference type="Proteomes" id="UP000029448"/>
    </source>
</evidence>
<dbReference type="STRING" id="104102.AtDm6_2823"/>
<dbReference type="AlphaFoldDB" id="A0A094YIL7"/>
<dbReference type="InterPro" id="IPR054350">
    <property type="entry name" value="PurT/PurK_preATP-grasp"/>
</dbReference>
<dbReference type="NCBIfam" id="NF004679">
    <property type="entry name" value="PRK06019.1-5"/>
    <property type="match status" value="1"/>
</dbReference>
<dbReference type="InterPro" id="IPR013815">
    <property type="entry name" value="ATP_grasp_subdomain_1"/>
</dbReference>
<dbReference type="GO" id="GO:0046872">
    <property type="term" value="F:metal ion binding"/>
    <property type="evidence" value="ECO:0007669"/>
    <property type="project" value="InterPro"/>
</dbReference>
<evidence type="ECO:0000256" key="1">
    <source>
        <dbReference type="ARBA" id="ARBA00022598"/>
    </source>
</evidence>
<dbReference type="InterPro" id="IPR011761">
    <property type="entry name" value="ATP-grasp"/>
</dbReference>
<dbReference type="Gene3D" id="3.30.470.20">
    <property type="entry name" value="ATP-grasp fold, B domain"/>
    <property type="match status" value="1"/>
</dbReference>
<feature type="binding site" evidence="5">
    <location>
        <begin position="275"/>
        <end position="276"/>
    </location>
    <ligand>
        <name>ATP</name>
        <dbReference type="ChEBI" id="CHEBI:30616"/>
    </ligand>
</feature>
<dbReference type="EC" id="6.3.4.18" evidence="5 6"/>
<evidence type="ECO:0000259" key="7">
    <source>
        <dbReference type="PROSITE" id="PS50975"/>
    </source>
</evidence>
<organism evidence="8 9">
    <name type="scientific">Acetobacter tropicalis</name>
    <dbReference type="NCBI Taxonomy" id="104102"/>
    <lineage>
        <taxon>Bacteria</taxon>
        <taxon>Pseudomonadati</taxon>
        <taxon>Pseudomonadota</taxon>
        <taxon>Alphaproteobacteria</taxon>
        <taxon>Acetobacterales</taxon>
        <taxon>Acetobacteraceae</taxon>
        <taxon>Acetobacter</taxon>
    </lineage>
</organism>
<dbReference type="SUPFAM" id="SSF56059">
    <property type="entry name" value="Glutathione synthetase ATP-binding domain-like"/>
    <property type="match status" value="1"/>
</dbReference>
<dbReference type="Pfam" id="PF02222">
    <property type="entry name" value="ATP-grasp"/>
    <property type="match status" value="1"/>
</dbReference>
<dbReference type="RefSeq" id="WP_035381685.1">
    <property type="nucleotide sequence ID" value="NZ_JACAOJ010000071.1"/>
</dbReference>
<comment type="function">
    <text evidence="5">Catalyzes the ATP-dependent conversion of 5-aminoimidazole ribonucleotide (AIR) and HCO(3)(-) to N5-carboxyaminoimidazole ribonucleotide (N5-CAIR).</text>
</comment>
<comment type="pathway">
    <text evidence="5 6">Purine metabolism; IMP biosynthesis via de novo pathway; 5-amino-1-(5-phospho-D-ribosyl)imidazole-4-carboxylate from 5-amino-1-(5-phospho-D-ribosyl)imidazole (N5-CAIR route): step 1/2.</text>
</comment>
<dbReference type="InterPro" id="IPR003135">
    <property type="entry name" value="ATP-grasp_carboxylate-amine"/>
</dbReference>
<keyword evidence="8" id="KW-0456">Lyase</keyword>
<dbReference type="Proteomes" id="UP000029448">
    <property type="component" value="Unassembled WGS sequence"/>
</dbReference>
<feature type="domain" description="ATP-grasp" evidence="7">
    <location>
        <begin position="119"/>
        <end position="305"/>
    </location>
</feature>
<dbReference type="NCBIfam" id="NF004675">
    <property type="entry name" value="PRK06019.1-1"/>
    <property type="match status" value="1"/>
</dbReference>
<evidence type="ECO:0000256" key="2">
    <source>
        <dbReference type="ARBA" id="ARBA00022741"/>
    </source>
</evidence>
<comment type="function">
    <text evidence="6">Catalyzes the ATP-dependent conversion of 5-aminoimidazole ribonucleotide (AIR) and HCO(3)- to N5-carboxyaminoimidazole ribonucleotide (N5-CAIR).</text>
</comment>
<comment type="catalytic activity">
    <reaction evidence="5 6">
        <text>5-amino-1-(5-phospho-beta-D-ribosyl)imidazole + hydrogencarbonate + ATP = 5-carboxyamino-1-(5-phospho-D-ribosyl)imidazole + ADP + phosphate + 2 H(+)</text>
        <dbReference type="Rhea" id="RHEA:19317"/>
        <dbReference type="ChEBI" id="CHEBI:15378"/>
        <dbReference type="ChEBI" id="CHEBI:17544"/>
        <dbReference type="ChEBI" id="CHEBI:30616"/>
        <dbReference type="ChEBI" id="CHEBI:43474"/>
        <dbReference type="ChEBI" id="CHEBI:58730"/>
        <dbReference type="ChEBI" id="CHEBI:137981"/>
        <dbReference type="ChEBI" id="CHEBI:456216"/>
        <dbReference type="EC" id="6.3.4.18"/>
    </reaction>
</comment>
<reference evidence="8 9" key="1">
    <citation type="submission" date="2014-06" db="EMBL/GenBank/DDBJ databases">
        <title>Functional and comparative genomic analyses of the Drosophila gut microbiota identify candidate symbiosis factors.</title>
        <authorList>
            <person name="Newell P.D."/>
            <person name="Chaston J.M."/>
            <person name="Douglas A.E."/>
        </authorList>
    </citation>
    <scope>NUCLEOTIDE SEQUENCE [LARGE SCALE GENOMIC DNA]</scope>
    <source>
        <strain evidence="8 9">DmCS_006</strain>
    </source>
</reference>
<gene>
    <name evidence="5 6" type="primary">purK</name>
    <name evidence="8" type="ORF">AtDm6_2823</name>
</gene>
<evidence type="ECO:0000256" key="6">
    <source>
        <dbReference type="RuleBase" id="RU361200"/>
    </source>
</evidence>
<keyword evidence="3 5" id="KW-0658">Purine biosynthesis</keyword>
<dbReference type="InterPro" id="IPR011054">
    <property type="entry name" value="Rudment_hybrid_motif"/>
</dbReference>
<dbReference type="NCBIfam" id="NF004676">
    <property type="entry name" value="PRK06019.1-2"/>
    <property type="match status" value="1"/>
</dbReference>
<keyword evidence="2 5" id="KW-0547">Nucleotide-binding</keyword>
<dbReference type="InterPro" id="IPR005875">
    <property type="entry name" value="PurK"/>
</dbReference>
<dbReference type="Gene3D" id="3.30.1490.20">
    <property type="entry name" value="ATP-grasp fold, A domain"/>
    <property type="match status" value="1"/>
</dbReference>
<dbReference type="PROSITE" id="PS50975">
    <property type="entry name" value="ATP_GRASP"/>
    <property type="match status" value="1"/>
</dbReference>
<feature type="binding site" evidence="5">
    <location>
        <position position="198"/>
    </location>
    <ligand>
        <name>ATP</name>
        <dbReference type="ChEBI" id="CHEBI:30616"/>
    </ligand>
</feature>
<feature type="binding site" evidence="5">
    <location>
        <position position="115"/>
    </location>
    <ligand>
        <name>ATP</name>
        <dbReference type="ChEBI" id="CHEBI:30616"/>
    </ligand>
</feature>
<dbReference type="GO" id="GO:0004638">
    <property type="term" value="F:phosphoribosylaminoimidazole carboxylase activity"/>
    <property type="evidence" value="ECO:0007669"/>
    <property type="project" value="InterPro"/>
</dbReference>
<feature type="binding site" evidence="5">
    <location>
        <begin position="160"/>
        <end position="166"/>
    </location>
    <ligand>
        <name>ATP</name>
        <dbReference type="ChEBI" id="CHEBI:30616"/>
    </ligand>
</feature>
<dbReference type="SUPFAM" id="SSF51246">
    <property type="entry name" value="Rudiment single hybrid motif"/>
    <property type="match status" value="1"/>
</dbReference>
<keyword evidence="4 5" id="KW-0067">ATP-binding</keyword>
<dbReference type="PANTHER" id="PTHR11609">
    <property type="entry name" value="PURINE BIOSYNTHESIS PROTEIN 6/7, PUR6/7"/>
    <property type="match status" value="1"/>
</dbReference>
<sequence>MTPFSSSSASAPLGPNAVIGIVGGGQLGRMSAMAAAKLGFRTHILTKDPNSPAAQVSHGVTLGAYDDLKALDAFARGVDVVTFEFENISADAMDCLSQYCPVRPSGHILRISQDRLAEKTFFTENGIPLAPWHAVTDRASLHAAAEALGLPFILKTTRNGYDGKGQSRIHHPADLETAFNTLAPHPLVAEGMVDFACELSVMVVRGIDGTVRCFDPGMNRHRNGILDLTLAPAPVEPAISAQAQALAVSIAEKLDLVGILGVEMFLDHTGALLVNEIAPRPHNSGHWTMDACPVDQFDMHIRAVTGMPLPPAIRHSDAVMKNLIGPDDMALWPKIIGTPGLLPHLYGKEEARPGRKMGHVNCIFPFGSLPGELGIQDALGPLATSLAAEETQETQAEPISS</sequence>
<dbReference type="PATRIC" id="fig|104102.7.peg.2789"/>
<feature type="binding site" evidence="5">
    <location>
        <begin position="190"/>
        <end position="193"/>
    </location>
    <ligand>
        <name>ATP</name>
        <dbReference type="ChEBI" id="CHEBI:30616"/>
    </ligand>
</feature>
<feature type="binding site" evidence="5">
    <location>
        <position position="221"/>
    </location>
    <ligand>
        <name>ATP</name>
        <dbReference type="ChEBI" id="CHEBI:30616"/>
    </ligand>
</feature>
<keyword evidence="1 5" id="KW-0436">Ligase</keyword>
<dbReference type="GO" id="GO:0005524">
    <property type="term" value="F:ATP binding"/>
    <property type="evidence" value="ECO:0007669"/>
    <property type="project" value="UniProtKB-UniRule"/>
</dbReference>
<comment type="subunit">
    <text evidence="5 6">Homodimer.</text>
</comment>
<evidence type="ECO:0000256" key="3">
    <source>
        <dbReference type="ARBA" id="ARBA00022755"/>
    </source>
</evidence>
<dbReference type="InterPro" id="IPR016185">
    <property type="entry name" value="PreATP-grasp_dom_sf"/>
</dbReference>
<evidence type="ECO:0000313" key="8">
    <source>
        <dbReference type="EMBL" id="KGB21187.1"/>
    </source>
</evidence>
<dbReference type="Pfam" id="PF17769">
    <property type="entry name" value="PurK_C"/>
    <property type="match status" value="1"/>
</dbReference>
<dbReference type="InterPro" id="IPR040686">
    <property type="entry name" value="PurK_C"/>
</dbReference>